<feature type="domain" description="Radical SAM core" evidence="8">
    <location>
        <begin position="45"/>
        <end position="152"/>
    </location>
</feature>
<dbReference type="InterPro" id="IPR000385">
    <property type="entry name" value="MoaA_NifB_PqqE_Fe-S-bd_CS"/>
</dbReference>
<dbReference type="Pfam" id="PF04055">
    <property type="entry name" value="Radical_SAM"/>
    <property type="match status" value="1"/>
</dbReference>
<dbReference type="PANTHER" id="PTHR11228:SF7">
    <property type="entry name" value="PQQA PEPTIDE CYCLASE"/>
    <property type="match status" value="1"/>
</dbReference>
<dbReference type="SUPFAM" id="SSF102114">
    <property type="entry name" value="Radical SAM enzymes"/>
    <property type="match status" value="1"/>
</dbReference>
<keyword evidence="3" id="KW-0949">S-adenosyl-L-methionine</keyword>
<evidence type="ECO:0000256" key="3">
    <source>
        <dbReference type="ARBA" id="ARBA00022691"/>
    </source>
</evidence>
<dbReference type="GO" id="GO:0016491">
    <property type="term" value="F:oxidoreductase activity"/>
    <property type="evidence" value="ECO:0007669"/>
    <property type="project" value="UniProtKB-KW"/>
</dbReference>
<keyword evidence="4" id="KW-0479">Metal-binding</keyword>
<evidence type="ECO:0000256" key="2">
    <source>
        <dbReference type="ARBA" id="ARBA00022485"/>
    </source>
</evidence>
<comment type="cofactor">
    <cofactor evidence="1">
        <name>[4Fe-4S] cluster</name>
        <dbReference type="ChEBI" id="CHEBI:49883"/>
    </cofactor>
</comment>
<dbReference type="SFLD" id="SFLDG01067">
    <property type="entry name" value="SPASM/twitch_domain_containing"/>
    <property type="match status" value="1"/>
</dbReference>
<comment type="caution">
    <text evidence="9">The sequence shown here is derived from an EMBL/GenBank/DDBJ whole genome shotgun (WGS) entry which is preliminary data.</text>
</comment>
<keyword evidence="7" id="KW-0411">Iron-sulfur</keyword>
<dbReference type="PANTHER" id="PTHR11228">
    <property type="entry name" value="RADICAL SAM DOMAIN PROTEIN"/>
    <property type="match status" value="1"/>
</dbReference>
<sequence>MINISRMLKVKETARDVEKHHNKGADEVPKHLVRYANSKAPMVIWNITRKCNFSCDMCHLGSALEADSDELTTQEALEFIDHMASMKVPLVSVYGGEPLTRGDFFTLAGHAHKKGLRIILSSNVALITEKTAGEIAESGISYVGIDMEFVERPPEVTEDMKEFWGGYQIKFKLIEAEKYMKLKGEARDLRVRAMDLGPGHRKSFKIDISKFEYCQPKRPREVDGSTVYVYSPEMLVLEKLRAICQQMPEYREKVRNPSQSARARDFFDIHTILTTFRIDLLARESVDLMKCIFAAKRVPIELIFRIPNYREYHREDFDSVRDTVRPQHELADFDFYFDFVVENCCKPLESMGNK</sequence>
<organism evidence="9">
    <name type="scientific">marine sediment metagenome</name>
    <dbReference type="NCBI Taxonomy" id="412755"/>
    <lineage>
        <taxon>unclassified sequences</taxon>
        <taxon>metagenomes</taxon>
        <taxon>ecological metagenomes</taxon>
    </lineage>
</organism>
<dbReference type="GO" id="GO:0046872">
    <property type="term" value="F:metal ion binding"/>
    <property type="evidence" value="ECO:0007669"/>
    <property type="project" value="UniProtKB-KW"/>
</dbReference>
<dbReference type="InterPro" id="IPR014942">
    <property type="entry name" value="AbiEii"/>
</dbReference>
<evidence type="ECO:0000256" key="6">
    <source>
        <dbReference type="ARBA" id="ARBA00023004"/>
    </source>
</evidence>
<keyword evidence="5" id="KW-0560">Oxidoreductase</keyword>
<dbReference type="InterPro" id="IPR007197">
    <property type="entry name" value="rSAM"/>
</dbReference>
<reference evidence="9" key="1">
    <citation type="journal article" date="2015" name="Nature">
        <title>Complex archaea that bridge the gap between prokaryotes and eukaryotes.</title>
        <authorList>
            <person name="Spang A."/>
            <person name="Saw J.H."/>
            <person name="Jorgensen S.L."/>
            <person name="Zaremba-Niedzwiedzka K."/>
            <person name="Martijn J."/>
            <person name="Lind A.E."/>
            <person name="van Eijk R."/>
            <person name="Schleper C."/>
            <person name="Guy L."/>
            <person name="Ettema T.J."/>
        </authorList>
    </citation>
    <scope>NUCLEOTIDE SEQUENCE</scope>
</reference>
<name>A0A0F9KXV0_9ZZZZ</name>
<evidence type="ECO:0000256" key="7">
    <source>
        <dbReference type="ARBA" id="ARBA00023014"/>
    </source>
</evidence>
<dbReference type="GO" id="GO:0051539">
    <property type="term" value="F:4 iron, 4 sulfur cluster binding"/>
    <property type="evidence" value="ECO:0007669"/>
    <property type="project" value="UniProtKB-KW"/>
</dbReference>
<dbReference type="Gene3D" id="3.20.20.70">
    <property type="entry name" value="Aldolase class I"/>
    <property type="match status" value="1"/>
</dbReference>
<dbReference type="InterPro" id="IPR050377">
    <property type="entry name" value="Radical_SAM_PqqE_MftC-like"/>
</dbReference>
<dbReference type="EMBL" id="LAZR01013807">
    <property type="protein sequence ID" value="KKM20250.1"/>
    <property type="molecule type" value="Genomic_DNA"/>
</dbReference>
<evidence type="ECO:0000256" key="4">
    <source>
        <dbReference type="ARBA" id="ARBA00022723"/>
    </source>
</evidence>
<keyword evidence="6" id="KW-0408">Iron</keyword>
<dbReference type="GO" id="GO:0006783">
    <property type="term" value="P:heme biosynthetic process"/>
    <property type="evidence" value="ECO:0007669"/>
    <property type="project" value="TreeGrafter"/>
</dbReference>
<dbReference type="AlphaFoldDB" id="A0A0F9KXV0"/>
<dbReference type="InterPro" id="IPR058240">
    <property type="entry name" value="rSAM_sf"/>
</dbReference>
<proteinExistence type="predicted"/>
<dbReference type="SFLD" id="SFLDS00029">
    <property type="entry name" value="Radical_SAM"/>
    <property type="match status" value="1"/>
</dbReference>
<accession>A0A0F9KXV0</accession>
<dbReference type="CDD" id="cd01335">
    <property type="entry name" value="Radical_SAM"/>
    <property type="match status" value="1"/>
</dbReference>
<gene>
    <name evidence="9" type="ORF">LCGC14_1647350</name>
</gene>
<keyword evidence="2" id="KW-0004">4Fe-4S</keyword>
<evidence type="ECO:0000256" key="1">
    <source>
        <dbReference type="ARBA" id="ARBA00001966"/>
    </source>
</evidence>
<evidence type="ECO:0000256" key="5">
    <source>
        <dbReference type="ARBA" id="ARBA00023002"/>
    </source>
</evidence>
<dbReference type="InterPro" id="IPR013785">
    <property type="entry name" value="Aldolase_TIM"/>
</dbReference>
<dbReference type="Pfam" id="PF08843">
    <property type="entry name" value="AbiEii"/>
    <property type="match status" value="1"/>
</dbReference>
<evidence type="ECO:0000259" key="8">
    <source>
        <dbReference type="Pfam" id="PF04055"/>
    </source>
</evidence>
<dbReference type="PROSITE" id="PS01305">
    <property type="entry name" value="MOAA_NIFB_PQQE"/>
    <property type="match status" value="1"/>
</dbReference>
<protein>
    <recommendedName>
        <fullName evidence="8">Radical SAM core domain-containing protein</fullName>
    </recommendedName>
</protein>
<evidence type="ECO:0000313" key="9">
    <source>
        <dbReference type="EMBL" id="KKM20250.1"/>
    </source>
</evidence>